<sequence>MKNKKYLLLLLIVPLLLGGMQLMKSEKSTITALYPRSPESFVGDPMPYYNGKDFLIYYLEDQRLDTIGFHPFSLCICQFKSEPLIN</sequence>
<reference evidence="1" key="2">
    <citation type="submission" date="2021-04" db="EMBL/GenBank/DDBJ databases">
        <authorList>
            <person name="Gilroy R."/>
        </authorList>
    </citation>
    <scope>NUCLEOTIDE SEQUENCE</scope>
    <source>
        <strain evidence="1">CHK172-16539</strain>
    </source>
</reference>
<evidence type="ECO:0000313" key="1">
    <source>
        <dbReference type="EMBL" id="HIZ53108.1"/>
    </source>
</evidence>
<organism evidence="1 2">
    <name type="scientific">Candidatus Enterococcus avicola</name>
    <dbReference type="NCBI Taxonomy" id="2838561"/>
    <lineage>
        <taxon>Bacteria</taxon>
        <taxon>Bacillati</taxon>
        <taxon>Bacillota</taxon>
        <taxon>Bacilli</taxon>
        <taxon>Lactobacillales</taxon>
        <taxon>Enterococcaceae</taxon>
        <taxon>Enterococcus</taxon>
    </lineage>
</organism>
<reference evidence="1" key="1">
    <citation type="journal article" date="2021" name="PeerJ">
        <title>Extensive microbial diversity within the chicken gut microbiome revealed by metagenomics and culture.</title>
        <authorList>
            <person name="Gilroy R."/>
            <person name="Ravi A."/>
            <person name="Getino M."/>
            <person name="Pursley I."/>
            <person name="Horton D.L."/>
            <person name="Alikhan N.F."/>
            <person name="Baker D."/>
            <person name="Gharbi K."/>
            <person name="Hall N."/>
            <person name="Watson M."/>
            <person name="Adriaenssens E.M."/>
            <person name="Foster-Nyarko E."/>
            <person name="Jarju S."/>
            <person name="Secka A."/>
            <person name="Antonio M."/>
            <person name="Oren A."/>
            <person name="Chaudhuri R.R."/>
            <person name="La Ragione R."/>
            <person name="Hildebrand F."/>
            <person name="Pallen M.J."/>
        </authorList>
    </citation>
    <scope>NUCLEOTIDE SEQUENCE</scope>
    <source>
        <strain evidence="1">CHK172-16539</strain>
    </source>
</reference>
<dbReference type="EMBL" id="DXBN01000098">
    <property type="protein sequence ID" value="HIZ53108.1"/>
    <property type="molecule type" value="Genomic_DNA"/>
</dbReference>
<accession>A0A9D2F705</accession>
<evidence type="ECO:0000313" key="2">
    <source>
        <dbReference type="Proteomes" id="UP000824063"/>
    </source>
</evidence>
<protein>
    <submittedName>
        <fullName evidence="1">Uncharacterized protein</fullName>
    </submittedName>
</protein>
<dbReference type="AlphaFoldDB" id="A0A9D2F705"/>
<gene>
    <name evidence="1" type="ORF">IAA20_04095</name>
</gene>
<comment type="caution">
    <text evidence="1">The sequence shown here is derived from an EMBL/GenBank/DDBJ whole genome shotgun (WGS) entry which is preliminary data.</text>
</comment>
<name>A0A9D2F705_9ENTE</name>
<proteinExistence type="predicted"/>
<dbReference type="Proteomes" id="UP000824063">
    <property type="component" value="Unassembled WGS sequence"/>
</dbReference>